<feature type="transmembrane region" description="Helical" evidence="2">
    <location>
        <begin position="72"/>
        <end position="90"/>
    </location>
</feature>
<dbReference type="Gene3D" id="3.40.50.150">
    <property type="entry name" value="Vaccinia Virus protein VP39"/>
    <property type="match status" value="1"/>
</dbReference>
<dbReference type="PANTHER" id="PTHR43317:SF1">
    <property type="entry name" value="THERMOSPERMINE SYNTHASE ACAULIS5"/>
    <property type="match status" value="1"/>
</dbReference>
<feature type="transmembrane region" description="Helical" evidence="2">
    <location>
        <begin position="39"/>
        <end position="60"/>
    </location>
</feature>
<gene>
    <name evidence="3" type="ORF">NSCAC_0503</name>
</gene>
<protein>
    <recommendedName>
        <fullName evidence="5">Spermidine synthase</fullName>
    </recommendedName>
</protein>
<feature type="transmembrane region" description="Helical" evidence="2">
    <location>
        <begin position="199"/>
        <end position="219"/>
    </location>
</feature>
<keyword evidence="2" id="KW-0812">Transmembrane</keyword>
<accession>A0A7G1Q8A8</accession>
<name>A0A7G1Q8A8_9GAMM</name>
<evidence type="ECO:0000256" key="2">
    <source>
        <dbReference type="SAM" id="Phobius"/>
    </source>
</evidence>
<feature type="transmembrane region" description="Helical" evidence="2">
    <location>
        <begin position="145"/>
        <end position="166"/>
    </location>
</feature>
<dbReference type="SUPFAM" id="SSF53335">
    <property type="entry name" value="S-adenosyl-L-methionine-dependent methyltransferases"/>
    <property type="match status" value="1"/>
</dbReference>
<dbReference type="PANTHER" id="PTHR43317">
    <property type="entry name" value="THERMOSPERMINE SYNTHASE ACAULIS5"/>
    <property type="match status" value="1"/>
</dbReference>
<reference evidence="3 4" key="1">
    <citation type="submission" date="2020-03" db="EMBL/GenBank/DDBJ databases">
        <authorList>
            <person name="Picone N."/>
        </authorList>
    </citation>
    <scope>NUCLEOTIDE SEQUENCE [LARGE SCALE GENOMIC DNA]</scope>
    <source>
        <strain evidence="3">NSCAC1</strain>
    </source>
</reference>
<proteinExistence type="predicted"/>
<organism evidence="3 4">
    <name type="scientific">Candidatus Nitrosacidococcus tergens</name>
    <dbReference type="NCBI Taxonomy" id="553981"/>
    <lineage>
        <taxon>Bacteria</taxon>
        <taxon>Pseudomonadati</taxon>
        <taxon>Pseudomonadota</taxon>
        <taxon>Gammaproteobacteria</taxon>
        <taxon>Chromatiales</taxon>
        <taxon>Chromatiaceae</taxon>
        <taxon>Candidatus Nitrosacidococcus</taxon>
    </lineage>
</organism>
<dbReference type="InterPro" id="IPR036259">
    <property type="entry name" value="MFS_trans_sf"/>
</dbReference>
<evidence type="ECO:0000313" key="4">
    <source>
        <dbReference type="Proteomes" id="UP000516072"/>
    </source>
</evidence>
<sequence length="516" mass="56811">MLRSEKIRLYLTVFLVGIAVMIVELLGTRIIAPFYGASLYVWSALISVTMLALAGGYFIGGYWADQAKKSHLSLVIACVALCIFLIPWITRPVLLVTDSFELQLGAFLSALILFSPCLVFLGMVSPMAIRLSSLVLEEVGTSAGTVYGISTLGSVIGTLFLGFYLFPRVGSYQILIGLGVVLLILSGITIFYEREKSKTYIFFLSIIFITAVAIGILGLTNVHRNSSIHSGGHSFKILSTQESLYGWVRVIDEPEKDLRLLATDSSIIGAASIHNGQNRLAYQNIVPLLPLLAKHAIKHALLIGQGAGHMATVLKSQYGIMVDTLEINPAVAQAATDYFDFMPTGKTIIGDARYKIRHLKGAYDLIIHDCFTGGAEPEYLLTVEALNQLRSLLSEQGMFVLNFVAFAEGGKNSALASVAKTIDQVFPYQTVFISEPSKDFNDFIFLATINNFINLNKKSLHSIQKAWLKQRLFTIDKAKGIILTDNFHPLAYLQTKKANYYRSTLIGWLGTNLLIR</sequence>
<dbReference type="AlphaFoldDB" id="A0A7G1Q8A8"/>
<dbReference type="SUPFAM" id="SSF103473">
    <property type="entry name" value="MFS general substrate transporter"/>
    <property type="match status" value="1"/>
</dbReference>
<evidence type="ECO:0000256" key="1">
    <source>
        <dbReference type="ARBA" id="ARBA00023115"/>
    </source>
</evidence>
<evidence type="ECO:0000313" key="3">
    <source>
        <dbReference type="EMBL" id="CAB1275112.1"/>
    </source>
</evidence>
<dbReference type="RefSeq" id="WP_197744854.1">
    <property type="nucleotide sequence ID" value="NZ_LR778175.1"/>
</dbReference>
<feature type="transmembrane region" description="Helical" evidence="2">
    <location>
        <begin position="102"/>
        <end position="124"/>
    </location>
</feature>
<dbReference type="KEGG" id="ntg:NSCAC_0503"/>
<feature type="transmembrane region" description="Helical" evidence="2">
    <location>
        <begin position="172"/>
        <end position="192"/>
    </location>
</feature>
<dbReference type="Proteomes" id="UP000516072">
    <property type="component" value="Chromosome"/>
</dbReference>
<dbReference type="GO" id="GO:0006596">
    <property type="term" value="P:polyamine biosynthetic process"/>
    <property type="evidence" value="ECO:0007669"/>
    <property type="project" value="UniProtKB-KW"/>
</dbReference>
<keyword evidence="1" id="KW-0620">Polyamine biosynthesis</keyword>
<keyword evidence="2" id="KW-0472">Membrane</keyword>
<feature type="transmembrane region" description="Helical" evidence="2">
    <location>
        <begin position="7"/>
        <end position="27"/>
    </location>
</feature>
<dbReference type="NCBIfam" id="NF037959">
    <property type="entry name" value="MFS_SpdSyn"/>
    <property type="match status" value="1"/>
</dbReference>
<keyword evidence="4" id="KW-1185">Reference proteome</keyword>
<keyword evidence="2" id="KW-1133">Transmembrane helix</keyword>
<evidence type="ECO:0008006" key="5">
    <source>
        <dbReference type="Google" id="ProtNLM"/>
    </source>
</evidence>
<dbReference type="EMBL" id="LR778175">
    <property type="protein sequence ID" value="CAB1275112.1"/>
    <property type="molecule type" value="Genomic_DNA"/>
</dbReference>
<dbReference type="InterPro" id="IPR029063">
    <property type="entry name" value="SAM-dependent_MTases_sf"/>
</dbReference>